<organism evidence="1 2">
    <name type="scientific">Blastococcus saxobsidens</name>
    <dbReference type="NCBI Taxonomy" id="138336"/>
    <lineage>
        <taxon>Bacteria</taxon>
        <taxon>Bacillati</taxon>
        <taxon>Actinomycetota</taxon>
        <taxon>Actinomycetes</taxon>
        <taxon>Geodermatophilales</taxon>
        <taxon>Geodermatophilaceae</taxon>
        <taxon>Blastococcus</taxon>
    </lineage>
</organism>
<proteinExistence type="predicted"/>
<gene>
    <name evidence="1" type="ORF">BKA19_0813</name>
</gene>
<comment type="caution">
    <text evidence="1">The sequence shown here is derived from an EMBL/GenBank/DDBJ whole genome shotgun (WGS) entry which is preliminary data.</text>
</comment>
<keyword evidence="2" id="KW-1185">Reference proteome</keyword>
<accession>A0A4Q7Y5G7</accession>
<dbReference type="EMBL" id="SHKV01000001">
    <property type="protein sequence ID" value="RZU31165.1"/>
    <property type="molecule type" value="Genomic_DNA"/>
</dbReference>
<reference evidence="1 2" key="1">
    <citation type="submission" date="2019-02" db="EMBL/GenBank/DDBJ databases">
        <title>Sequencing the genomes of 1000 actinobacteria strains.</title>
        <authorList>
            <person name="Klenk H.-P."/>
        </authorList>
    </citation>
    <scope>NUCLEOTIDE SEQUENCE [LARGE SCALE GENOMIC DNA]</scope>
    <source>
        <strain evidence="1 2">DSM 44509</strain>
    </source>
</reference>
<evidence type="ECO:0000313" key="2">
    <source>
        <dbReference type="Proteomes" id="UP000292507"/>
    </source>
</evidence>
<dbReference type="Proteomes" id="UP000292507">
    <property type="component" value="Unassembled WGS sequence"/>
</dbReference>
<protein>
    <submittedName>
        <fullName evidence="1">Uncharacterized protein</fullName>
    </submittedName>
</protein>
<sequence length="67" mass="7217">MWTVIEQPFLPAVPSLVSGAVIRHLVEAGEDRTACGDLVSGQAREVTVPWRRAAGRCPACEQEQGVD</sequence>
<name>A0A4Q7Y5G7_9ACTN</name>
<dbReference type="AlphaFoldDB" id="A0A4Q7Y5G7"/>
<evidence type="ECO:0000313" key="1">
    <source>
        <dbReference type="EMBL" id="RZU31165.1"/>
    </source>
</evidence>
<dbReference type="RefSeq" id="WP_104530464.1">
    <property type="nucleotide sequence ID" value="NZ_POQT01000056.1"/>
</dbReference>